<feature type="transmembrane region" description="Helical" evidence="1">
    <location>
        <begin position="97"/>
        <end position="118"/>
    </location>
</feature>
<proteinExistence type="predicted"/>
<comment type="caution">
    <text evidence="2">The sequence shown here is derived from an EMBL/GenBank/DDBJ whole genome shotgun (WGS) entry which is preliminary data.</text>
</comment>
<organism evidence="2 3">
    <name type="scientific">Dactylosporangium maewongense</name>
    <dbReference type="NCBI Taxonomy" id="634393"/>
    <lineage>
        <taxon>Bacteria</taxon>
        <taxon>Bacillati</taxon>
        <taxon>Actinomycetota</taxon>
        <taxon>Actinomycetes</taxon>
        <taxon>Micromonosporales</taxon>
        <taxon>Micromonosporaceae</taxon>
        <taxon>Dactylosporangium</taxon>
    </lineage>
</organism>
<name>A0ABP4KB98_9ACTN</name>
<keyword evidence="1" id="KW-0812">Transmembrane</keyword>
<sequence length="120" mass="13183">MIAAATLTGMTARPAPAPFTWRRAPLSMLLLALMLLWLLSPMIWLYAIGQIGPDSNVDPTPEQSRALRVAHWTTFSYVLIAPMVVLSVSWWTRRRVVLILTLAELALGALAVAALLLMST</sequence>
<dbReference type="EMBL" id="BAAAQD010000001">
    <property type="protein sequence ID" value="GAA1500528.1"/>
    <property type="molecule type" value="Genomic_DNA"/>
</dbReference>
<keyword evidence="1" id="KW-0472">Membrane</keyword>
<reference evidence="3" key="1">
    <citation type="journal article" date="2019" name="Int. J. Syst. Evol. Microbiol.">
        <title>The Global Catalogue of Microorganisms (GCM) 10K type strain sequencing project: providing services to taxonomists for standard genome sequencing and annotation.</title>
        <authorList>
            <consortium name="The Broad Institute Genomics Platform"/>
            <consortium name="The Broad Institute Genome Sequencing Center for Infectious Disease"/>
            <person name="Wu L."/>
            <person name="Ma J."/>
        </authorList>
    </citation>
    <scope>NUCLEOTIDE SEQUENCE [LARGE SCALE GENOMIC DNA]</scope>
    <source>
        <strain evidence="3">JCM 15933</strain>
    </source>
</reference>
<evidence type="ECO:0000313" key="3">
    <source>
        <dbReference type="Proteomes" id="UP001501470"/>
    </source>
</evidence>
<gene>
    <name evidence="2" type="ORF">GCM10009827_006600</name>
</gene>
<keyword evidence="1" id="KW-1133">Transmembrane helix</keyword>
<accession>A0ABP4KB98</accession>
<evidence type="ECO:0000313" key="2">
    <source>
        <dbReference type="EMBL" id="GAA1500528.1"/>
    </source>
</evidence>
<dbReference type="Proteomes" id="UP001501470">
    <property type="component" value="Unassembled WGS sequence"/>
</dbReference>
<evidence type="ECO:0000256" key="1">
    <source>
        <dbReference type="SAM" id="Phobius"/>
    </source>
</evidence>
<feature type="transmembrane region" description="Helical" evidence="1">
    <location>
        <begin position="24"/>
        <end position="48"/>
    </location>
</feature>
<protein>
    <submittedName>
        <fullName evidence="2">Uncharacterized protein</fullName>
    </submittedName>
</protein>
<feature type="transmembrane region" description="Helical" evidence="1">
    <location>
        <begin position="69"/>
        <end position="91"/>
    </location>
</feature>
<keyword evidence="3" id="KW-1185">Reference proteome</keyword>